<dbReference type="GO" id="GO:0005975">
    <property type="term" value="P:carbohydrate metabolic process"/>
    <property type="evidence" value="ECO:0007669"/>
    <property type="project" value="UniProtKB-ARBA"/>
</dbReference>
<accession>A0A4Q0PQR9</accession>
<dbReference type="SUPFAM" id="SSF49899">
    <property type="entry name" value="Concanavalin A-like lectins/glucanases"/>
    <property type="match status" value="1"/>
</dbReference>
<proteinExistence type="predicted"/>
<gene>
    <name evidence="1" type="ORF">DSL99_673</name>
</gene>
<name>A0A4Q0PQR9_9FLAO</name>
<evidence type="ECO:0000313" key="1">
    <source>
        <dbReference type="EMBL" id="RXG32893.1"/>
    </source>
</evidence>
<dbReference type="EMBL" id="QOVL01000002">
    <property type="protein sequence ID" value="RXG32893.1"/>
    <property type="molecule type" value="Genomic_DNA"/>
</dbReference>
<dbReference type="AlphaFoldDB" id="A0A4Q0PQR9"/>
<dbReference type="InterPro" id="IPR013320">
    <property type="entry name" value="ConA-like_dom_sf"/>
</dbReference>
<evidence type="ECO:0008006" key="3">
    <source>
        <dbReference type="Google" id="ProtNLM"/>
    </source>
</evidence>
<dbReference type="Gene3D" id="2.60.120.200">
    <property type="match status" value="1"/>
</dbReference>
<organism evidence="1 2">
    <name type="scientific">Leeuwenhoekiella marinoflava</name>
    <dbReference type="NCBI Taxonomy" id="988"/>
    <lineage>
        <taxon>Bacteria</taxon>
        <taxon>Pseudomonadati</taxon>
        <taxon>Bacteroidota</taxon>
        <taxon>Flavobacteriia</taxon>
        <taxon>Flavobacteriales</taxon>
        <taxon>Flavobacteriaceae</taxon>
        <taxon>Leeuwenhoekiella</taxon>
    </lineage>
</organism>
<dbReference type="RefSeq" id="WP_073097146.1">
    <property type="nucleotide sequence ID" value="NZ_QOVL01000002.1"/>
</dbReference>
<sequence length="212" mass="24722">MQSAAIPFSENFDSQTDFDQLWKDDSFNSPRSYSIENNHLKITTRAARNDRVKAHTRRKDFGVGTYSWRIFVPVFEENARCSIGAFLYHSGKPAYEFDFEIGSGKPQLRDELHAQPDDAVVYCTSQSHPFASEEFKVKMDKWSDFKITLSDVGGRYLIKWFINNQLVKTLQTDVKTKVKFSAYCSLENLSFMGTKWPTQEHYVLFDRFTFQQ</sequence>
<dbReference type="GO" id="GO:0004553">
    <property type="term" value="F:hydrolase activity, hydrolyzing O-glycosyl compounds"/>
    <property type="evidence" value="ECO:0007669"/>
    <property type="project" value="UniProtKB-ARBA"/>
</dbReference>
<reference evidence="1 2" key="1">
    <citation type="submission" date="2018-07" db="EMBL/GenBank/DDBJ databases">
        <title>Leeuwenhoekiella genomics.</title>
        <authorList>
            <person name="Tahon G."/>
            <person name="Willems A."/>
        </authorList>
    </citation>
    <scope>NUCLEOTIDE SEQUENCE [LARGE SCALE GENOMIC DNA]</scope>
    <source>
        <strain evidence="1 2">LMG 1345</strain>
    </source>
</reference>
<dbReference type="Proteomes" id="UP000290608">
    <property type="component" value="Unassembled WGS sequence"/>
</dbReference>
<comment type="caution">
    <text evidence="1">The sequence shown here is derived from an EMBL/GenBank/DDBJ whole genome shotgun (WGS) entry which is preliminary data.</text>
</comment>
<evidence type="ECO:0000313" key="2">
    <source>
        <dbReference type="Proteomes" id="UP000290608"/>
    </source>
</evidence>
<protein>
    <recommendedName>
        <fullName evidence="3">GH16 domain-containing protein</fullName>
    </recommendedName>
</protein>